<dbReference type="InterPro" id="IPR001478">
    <property type="entry name" value="PDZ"/>
</dbReference>
<proteinExistence type="predicted"/>
<dbReference type="PANTHER" id="PTHR32060:SF30">
    <property type="entry name" value="CARBOXY-TERMINAL PROCESSING PROTEASE CTPA"/>
    <property type="match status" value="1"/>
</dbReference>
<dbReference type="GO" id="GO:0006508">
    <property type="term" value="P:proteolysis"/>
    <property type="evidence" value="ECO:0007669"/>
    <property type="project" value="InterPro"/>
</dbReference>
<dbReference type="EMBL" id="MGDD01000143">
    <property type="protein sequence ID" value="OGL46166.1"/>
    <property type="molecule type" value="Genomic_DNA"/>
</dbReference>
<organism evidence="3 4">
    <name type="scientific">Candidatus Schekmanbacteria bacterium RBG_13_48_7</name>
    <dbReference type="NCBI Taxonomy" id="1817878"/>
    <lineage>
        <taxon>Bacteria</taxon>
        <taxon>Candidatus Schekmaniibacteriota</taxon>
    </lineage>
</organism>
<dbReference type="Proteomes" id="UP000179266">
    <property type="component" value="Unassembled WGS sequence"/>
</dbReference>
<dbReference type="InterPro" id="IPR041489">
    <property type="entry name" value="PDZ_6"/>
</dbReference>
<comment type="caution">
    <text evidence="3">The sequence shown here is derived from an EMBL/GenBank/DDBJ whole genome shotgun (WGS) entry which is preliminary data.</text>
</comment>
<dbReference type="GO" id="GO:0004175">
    <property type="term" value="F:endopeptidase activity"/>
    <property type="evidence" value="ECO:0007669"/>
    <property type="project" value="TreeGrafter"/>
</dbReference>
<dbReference type="Gene3D" id="2.30.42.10">
    <property type="match status" value="1"/>
</dbReference>
<dbReference type="InterPro" id="IPR036034">
    <property type="entry name" value="PDZ_sf"/>
</dbReference>
<evidence type="ECO:0000259" key="2">
    <source>
        <dbReference type="SMART" id="SM00245"/>
    </source>
</evidence>
<accession>A0A1F7RX82</accession>
<dbReference type="SUPFAM" id="SSF52096">
    <property type="entry name" value="ClpP/crotonase"/>
    <property type="match status" value="1"/>
</dbReference>
<sequence>LRPEILEEGAIRGLLLAAKPYNDYISTGKDADSKVSSMKKGSSGVLIGHKDRVWTVMSIIPDSAAQKAGLKIGDKIYQIDDQMIQNCYLSEIYGKLSGQPGEKRTMTIFRGEKLEQVSIEMELEPIKSLDYVTSKIIDDNIAYIRVANFNPDKFKEEFSHTLENLLEKDVRGLILDLRNNCIGEIEQGFELCDFFLEDGKLMGFYRRNPESSEMRFLSSDHQNYDVNPLIILVDSSTSSATEVAVAAFKDLKRGLILGESTFGKALHLETFEMNNSLLRLVTGLYYSPNGDSIYKNGIKPQIEMKSESYFLTKKPLEEDPLVVRAIELITAHYVFDNQPAEKPSEL</sequence>
<reference evidence="3 4" key="1">
    <citation type="journal article" date="2016" name="Nat. Commun.">
        <title>Thousands of microbial genomes shed light on interconnected biogeochemical processes in an aquifer system.</title>
        <authorList>
            <person name="Anantharaman K."/>
            <person name="Brown C.T."/>
            <person name="Hug L.A."/>
            <person name="Sharon I."/>
            <person name="Castelle C.J."/>
            <person name="Probst A.J."/>
            <person name="Thomas B.C."/>
            <person name="Singh A."/>
            <person name="Wilkins M.J."/>
            <person name="Karaoz U."/>
            <person name="Brodie E.L."/>
            <person name="Williams K.H."/>
            <person name="Hubbard S.S."/>
            <person name="Banfield J.F."/>
        </authorList>
    </citation>
    <scope>NUCLEOTIDE SEQUENCE [LARGE SCALE GENOMIC DNA]</scope>
</reference>
<feature type="domain" description="PDZ" evidence="1">
    <location>
        <begin position="41"/>
        <end position="112"/>
    </location>
</feature>
<dbReference type="SUPFAM" id="SSF50156">
    <property type="entry name" value="PDZ domain-like"/>
    <property type="match status" value="1"/>
</dbReference>
<dbReference type="Gene3D" id="3.90.226.10">
    <property type="entry name" value="2-enoyl-CoA Hydratase, Chain A, domain 1"/>
    <property type="match status" value="1"/>
</dbReference>
<evidence type="ECO:0000259" key="1">
    <source>
        <dbReference type="SMART" id="SM00228"/>
    </source>
</evidence>
<dbReference type="AlphaFoldDB" id="A0A1F7RX82"/>
<dbReference type="InterPro" id="IPR005151">
    <property type="entry name" value="Tail-specific_protease"/>
</dbReference>
<dbReference type="SMART" id="SM00228">
    <property type="entry name" value="PDZ"/>
    <property type="match status" value="1"/>
</dbReference>
<evidence type="ECO:0000313" key="3">
    <source>
        <dbReference type="EMBL" id="OGL46166.1"/>
    </source>
</evidence>
<protein>
    <recommendedName>
        <fullName evidence="5">PDZ domain-containing protein</fullName>
    </recommendedName>
</protein>
<dbReference type="GO" id="GO:0007165">
    <property type="term" value="P:signal transduction"/>
    <property type="evidence" value="ECO:0007669"/>
    <property type="project" value="TreeGrafter"/>
</dbReference>
<feature type="domain" description="Tail specific protease" evidence="2">
    <location>
        <begin position="101"/>
        <end position="305"/>
    </location>
</feature>
<gene>
    <name evidence="3" type="ORF">A2161_10605</name>
</gene>
<name>A0A1F7RX82_9BACT</name>
<evidence type="ECO:0000313" key="4">
    <source>
        <dbReference type="Proteomes" id="UP000179266"/>
    </source>
</evidence>
<evidence type="ECO:0008006" key="5">
    <source>
        <dbReference type="Google" id="ProtNLM"/>
    </source>
</evidence>
<dbReference type="Pfam" id="PF03572">
    <property type="entry name" value="Peptidase_S41"/>
    <property type="match status" value="1"/>
</dbReference>
<dbReference type="GO" id="GO:0030288">
    <property type="term" value="C:outer membrane-bounded periplasmic space"/>
    <property type="evidence" value="ECO:0007669"/>
    <property type="project" value="TreeGrafter"/>
</dbReference>
<dbReference type="InterPro" id="IPR029045">
    <property type="entry name" value="ClpP/crotonase-like_dom_sf"/>
</dbReference>
<dbReference type="PANTHER" id="PTHR32060">
    <property type="entry name" value="TAIL-SPECIFIC PROTEASE"/>
    <property type="match status" value="1"/>
</dbReference>
<feature type="non-terminal residue" evidence="3">
    <location>
        <position position="1"/>
    </location>
</feature>
<dbReference type="Pfam" id="PF17820">
    <property type="entry name" value="PDZ_6"/>
    <property type="match status" value="1"/>
</dbReference>
<dbReference type="CDD" id="cd06567">
    <property type="entry name" value="Peptidase_S41"/>
    <property type="match status" value="1"/>
</dbReference>
<dbReference type="GO" id="GO:0008236">
    <property type="term" value="F:serine-type peptidase activity"/>
    <property type="evidence" value="ECO:0007669"/>
    <property type="project" value="InterPro"/>
</dbReference>
<dbReference type="SMART" id="SM00245">
    <property type="entry name" value="TSPc"/>
    <property type="match status" value="1"/>
</dbReference>